<feature type="domain" description="HTH cro/C1-type" evidence="1">
    <location>
        <begin position="183"/>
        <end position="237"/>
    </location>
</feature>
<gene>
    <name evidence="2" type="ORF">F3087_34010</name>
</gene>
<dbReference type="InterPro" id="IPR010982">
    <property type="entry name" value="Lambda_DNA-bd_dom_sf"/>
</dbReference>
<dbReference type="GO" id="GO:0003677">
    <property type="term" value="F:DNA binding"/>
    <property type="evidence" value="ECO:0007669"/>
    <property type="project" value="InterPro"/>
</dbReference>
<evidence type="ECO:0000259" key="1">
    <source>
        <dbReference type="PROSITE" id="PS50943"/>
    </source>
</evidence>
<name>A0A5N0E9N6_9NOCA</name>
<accession>A0A5N0E9N6</accession>
<dbReference type="InterPro" id="IPR001387">
    <property type="entry name" value="Cro/C1-type_HTH"/>
</dbReference>
<proteinExistence type="predicted"/>
<protein>
    <submittedName>
        <fullName evidence="2">XRE family transcriptional regulator</fullName>
    </submittedName>
</protein>
<dbReference type="Pfam" id="PF13560">
    <property type="entry name" value="HTH_31"/>
    <property type="match status" value="1"/>
</dbReference>
<reference evidence="2 3" key="1">
    <citation type="submission" date="2019-09" db="EMBL/GenBank/DDBJ databases">
        <authorList>
            <person name="Wang X."/>
        </authorList>
    </citation>
    <scope>NUCLEOTIDE SEQUENCE [LARGE SCALE GENOMIC DNA]</scope>
    <source>
        <strain evidence="2 3">CICC 11023</strain>
    </source>
</reference>
<dbReference type="RefSeq" id="WP_150406220.1">
    <property type="nucleotide sequence ID" value="NZ_VXLC01000021.1"/>
</dbReference>
<dbReference type="SMART" id="SM00530">
    <property type="entry name" value="HTH_XRE"/>
    <property type="match status" value="2"/>
</dbReference>
<dbReference type="SUPFAM" id="SSF47413">
    <property type="entry name" value="lambda repressor-like DNA-binding domains"/>
    <property type="match status" value="2"/>
</dbReference>
<dbReference type="Pfam" id="PF19054">
    <property type="entry name" value="DUF5753"/>
    <property type="match status" value="1"/>
</dbReference>
<evidence type="ECO:0000313" key="2">
    <source>
        <dbReference type="EMBL" id="KAA8884241.1"/>
    </source>
</evidence>
<dbReference type="InterPro" id="IPR043917">
    <property type="entry name" value="DUF5753"/>
</dbReference>
<dbReference type="OrthoDB" id="4571956at2"/>
<keyword evidence="3" id="KW-1185">Reference proteome</keyword>
<sequence length="459" mass="51133">MSAGKDWKRLADRVVSRREELSLHTRQDLADATGLSYRLLGDLERGVRGMSEGTLALVEQALGWSPGSAHRILNGGDPLVIRESVTKGHPVRPSEWNDSRKLGSAVRAMADAYKLAAEISEAGDGATGDRLLEILGDIAQSLTVNSATRGEFSIESFHPDTQPIAAYREVHPTISTMVLGRNMRRLRETAGMTPEQVSARTFLTTYSIHLLELGKAVFSSDSLSDLLNAYKLNDPGLRQELFRIAEDASHPGWWARYTEIMPAWFKSYISLEQCARIIRTHEAQFVPGLLQTAAYARAVIGTLGLDTERRVEMRIERQKMLSVKNAPKLWAVIDESALRRQVGGPEVLRGQIEHLIEAAKMDNIVIQILPTKRVANEIAESFSLLRFNEKELPDLVYIEQLTSALYMEGKRDVQPYTALMDRLCVMSYTPEQSTNFLYQLRDQYSGLAAASSGTIKKGA</sequence>
<dbReference type="AlphaFoldDB" id="A0A5N0E9N6"/>
<dbReference type="Gene3D" id="1.10.260.40">
    <property type="entry name" value="lambda repressor-like DNA-binding domains"/>
    <property type="match status" value="2"/>
</dbReference>
<dbReference type="EMBL" id="VXLC01000021">
    <property type="protein sequence ID" value="KAA8884241.1"/>
    <property type="molecule type" value="Genomic_DNA"/>
</dbReference>
<evidence type="ECO:0000313" key="3">
    <source>
        <dbReference type="Proteomes" id="UP000323876"/>
    </source>
</evidence>
<organism evidence="2 3">
    <name type="scientific">Nocardia colli</name>
    <dbReference type="NCBI Taxonomy" id="2545717"/>
    <lineage>
        <taxon>Bacteria</taxon>
        <taxon>Bacillati</taxon>
        <taxon>Actinomycetota</taxon>
        <taxon>Actinomycetes</taxon>
        <taxon>Mycobacteriales</taxon>
        <taxon>Nocardiaceae</taxon>
        <taxon>Nocardia</taxon>
    </lineage>
</organism>
<dbReference type="PROSITE" id="PS50943">
    <property type="entry name" value="HTH_CROC1"/>
    <property type="match status" value="1"/>
</dbReference>
<comment type="caution">
    <text evidence="2">The sequence shown here is derived from an EMBL/GenBank/DDBJ whole genome shotgun (WGS) entry which is preliminary data.</text>
</comment>
<dbReference type="CDD" id="cd00093">
    <property type="entry name" value="HTH_XRE"/>
    <property type="match status" value="2"/>
</dbReference>
<dbReference type="Proteomes" id="UP000323876">
    <property type="component" value="Unassembled WGS sequence"/>
</dbReference>